<accession>A0AAD8RVD0</accession>
<evidence type="ECO:0000256" key="1">
    <source>
        <dbReference type="SAM" id="MobiDB-lite"/>
    </source>
</evidence>
<feature type="region of interest" description="Disordered" evidence="1">
    <location>
        <begin position="216"/>
        <end position="262"/>
    </location>
</feature>
<dbReference type="PANTHER" id="PTHR47150">
    <property type="entry name" value="OS12G0169200 PROTEIN"/>
    <property type="match status" value="1"/>
</dbReference>
<proteinExistence type="predicted"/>
<reference evidence="2" key="1">
    <citation type="submission" date="2023-07" db="EMBL/GenBank/DDBJ databases">
        <title>A chromosome-level genome assembly of Lolium multiflorum.</title>
        <authorList>
            <person name="Chen Y."/>
            <person name="Copetti D."/>
            <person name="Kolliker R."/>
            <person name="Studer B."/>
        </authorList>
    </citation>
    <scope>NUCLEOTIDE SEQUENCE</scope>
    <source>
        <strain evidence="2">02402/16</strain>
        <tissue evidence="2">Leaf</tissue>
    </source>
</reference>
<dbReference type="Proteomes" id="UP001231189">
    <property type="component" value="Unassembled WGS sequence"/>
</dbReference>
<sequence>MSRDLFMVILRGVRDYDPYFQCRPDATGALGFTSYQKCSAAIRMLPCGMTADIFDEYLRMSESTCLESMYRFCRAVIVVFGQHYCREPTVEVTRRLLSINESRGFPGMIGSIDCMHWEWKNCPFGWQVFNRLMQGKAPRMSYEVNENEYDKPYYLANGIYPDWATLVKTVRNPNSEKTRRFAKMQEACRKDVERGFGVLQARWAIVRHPARTWSLKTMHNKRPKNQSARKNPEKSHKFYSARRVTEPEGPGQEAQGLLPISRRGQEGGPTLWCGPLGTPPTLPLRLYNLS</sequence>
<gene>
    <name evidence="2" type="ORF">QYE76_005754</name>
</gene>
<name>A0AAD8RVD0_LOLMU</name>
<protein>
    <submittedName>
        <fullName evidence="2">Uncharacterized protein</fullName>
    </submittedName>
</protein>
<evidence type="ECO:0000313" key="2">
    <source>
        <dbReference type="EMBL" id="KAK1631439.1"/>
    </source>
</evidence>
<evidence type="ECO:0000313" key="3">
    <source>
        <dbReference type="Proteomes" id="UP001231189"/>
    </source>
</evidence>
<dbReference type="Pfam" id="PF04827">
    <property type="entry name" value="Plant_tran"/>
    <property type="match status" value="2"/>
</dbReference>
<comment type="caution">
    <text evidence="2">The sequence shown here is derived from an EMBL/GenBank/DDBJ whole genome shotgun (WGS) entry which is preliminary data.</text>
</comment>
<dbReference type="EMBL" id="JAUUTY010000005">
    <property type="protein sequence ID" value="KAK1631439.1"/>
    <property type="molecule type" value="Genomic_DNA"/>
</dbReference>
<dbReference type="AlphaFoldDB" id="A0AAD8RVD0"/>
<keyword evidence="3" id="KW-1185">Reference proteome</keyword>
<dbReference type="InterPro" id="IPR006912">
    <property type="entry name" value="Harbinger_derived_prot"/>
</dbReference>
<dbReference type="PANTHER" id="PTHR47150:SF5">
    <property type="entry name" value="OS07G0546750 PROTEIN"/>
    <property type="match status" value="1"/>
</dbReference>
<organism evidence="2 3">
    <name type="scientific">Lolium multiflorum</name>
    <name type="common">Italian ryegrass</name>
    <name type="synonym">Lolium perenne subsp. multiflorum</name>
    <dbReference type="NCBI Taxonomy" id="4521"/>
    <lineage>
        <taxon>Eukaryota</taxon>
        <taxon>Viridiplantae</taxon>
        <taxon>Streptophyta</taxon>
        <taxon>Embryophyta</taxon>
        <taxon>Tracheophyta</taxon>
        <taxon>Spermatophyta</taxon>
        <taxon>Magnoliopsida</taxon>
        <taxon>Liliopsida</taxon>
        <taxon>Poales</taxon>
        <taxon>Poaceae</taxon>
        <taxon>BOP clade</taxon>
        <taxon>Pooideae</taxon>
        <taxon>Poodae</taxon>
        <taxon>Poeae</taxon>
        <taxon>Poeae Chloroplast Group 2 (Poeae type)</taxon>
        <taxon>Loliodinae</taxon>
        <taxon>Loliinae</taxon>
        <taxon>Lolium</taxon>
    </lineage>
</organism>